<feature type="binding site" evidence="10">
    <location>
        <position position="11"/>
    </location>
    <ligand>
        <name>Zn(2+)</name>
        <dbReference type="ChEBI" id="CHEBI:29105"/>
    </ligand>
</feature>
<keyword evidence="2 10" id="KW-0479">Metal-binding</keyword>
<dbReference type="SUPFAM" id="SSF57667">
    <property type="entry name" value="beta-beta-alpha zinc fingers"/>
    <property type="match status" value="4"/>
</dbReference>
<feature type="domain" description="ZAD" evidence="13">
    <location>
        <begin position="9"/>
        <end position="84"/>
    </location>
</feature>
<evidence type="ECO:0000256" key="10">
    <source>
        <dbReference type="PROSITE-ProRule" id="PRU01263"/>
    </source>
</evidence>
<feature type="binding site" evidence="10">
    <location>
        <position position="57"/>
    </location>
    <ligand>
        <name>Zn(2+)</name>
        <dbReference type="ChEBI" id="CHEBI:29105"/>
    </ligand>
</feature>
<keyword evidence="4 9" id="KW-0863">Zinc-finger</keyword>
<feature type="region of interest" description="Disordered" evidence="11">
    <location>
        <begin position="150"/>
        <end position="289"/>
    </location>
</feature>
<evidence type="ECO:0000256" key="11">
    <source>
        <dbReference type="SAM" id="MobiDB-lite"/>
    </source>
</evidence>
<dbReference type="Proteomes" id="UP000192223">
    <property type="component" value="Unplaced"/>
</dbReference>
<dbReference type="GO" id="GO:0008270">
    <property type="term" value="F:zinc ion binding"/>
    <property type="evidence" value="ECO:0007669"/>
    <property type="project" value="UniProtKB-UniRule"/>
</dbReference>
<evidence type="ECO:0000256" key="3">
    <source>
        <dbReference type="ARBA" id="ARBA00022737"/>
    </source>
</evidence>
<accession>A0A1W4XSB4</accession>
<dbReference type="Pfam" id="PF00096">
    <property type="entry name" value="zf-C2H2"/>
    <property type="match status" value="2"/>
</dbReference>
<name>A0A1W4XSB4_AGRPL</name>
<dbReference type="FunFam" id="3.30.160.60:FF:000060">
    <property type="entry name" value="zinc finger protein 436"/>
    <property type="match status" value="1"/>
</dbReference>
<feature type="compositionally biased region" description="Polar residues" evidence="11">
    <location>
        <begin position="162"/>
        <end position="174"/>
    </location>
</feature>
<feature type="compositionally biased region" description="Basic and acidic residues" evidence="11">
    <location>
        <begin position="332"/>
        <end position="343"/>
    </location>
</feature>
<feature type="compositionally biased region" description="Polar residues" evidence="11">
    <location>
        <begin position="242"/>
        <end position="251"/>
    </location>
</feature>
<feature type="region of interest" description="Disordered" evidence="11">
    <location>
        <begin position="330"/>
        <end position="393"/>
    </location>
</feature>
<evidence type="ECO:0000256" key="9">
    <source>
        <dbReference type="PROSITE-ProRule" id="PRU00042"/>
    </source>
</evidence>
<reference evidence="15" key="1">
    <citation type="submission" date="2025-08" db="UniProtKB">
        <authorList>
            <consortium name="RefSeq"/>
        </authorList>
    </citation>
    <scope>IDENTIFICATION</scope>
    <source>
        <tissue evidence="15">Entire body</tissue>
    </source>
</reference>
<feature type="domain" description="C2H2-type" evidence="12">
    <location>
        <begin position="814"/>
        <end position="836"/>
    </location>
</feature>
<feature type="compositionally biased region" description="Acidic residues" evidence="11">
    <location>
        <begin position="351"/>
        <end position="361"/>
    </location>
</feature>
<dbReference type="InterPro" id="IPR036236">
    <property type="entry name" value="Znf_C2H2_sf"/>
</dbReference>
<evidence type="ECO:0000256" key="1">
    <source>
        <dbReference type="ARBA" id="ARBA00004123"/>
    </source>
</evidence>
<dbReference type="PROSITE" id="PS50157">
    <property type="entry name" value="ZINC_FINGER_C2H2_2"/>
    <property type="match status" value="6"/>
</dbReference>
<dbReference type="Gene3D" id="3.40.1800.20">
    <property type="match status" value="1"/>
</dbReference>
<dbReference type="SMART" id="SM00868">
    <property type="entry name" value="zf-AD"/>
    <property type="match status" value="1"/>
</dbReference>
<evidence type="ECO:0000256" key="5">
    <source>
        <dbReference type="ARBA" id="ARBA00022833"/>
    </source>
</evidence>
<keyword evidence="8" id="KW-0539">Nucleus</keyword>
<dbReference type="InterPro" id="IPR013087">
    <property type="entry name" value="Znf_C2H2_type"/>
</dbReference>
<feature type="compositionally biased region" description="Low complexity" evidence="11">
    <location>
        <begin position="543"/>
        <end position="554"/>
    </location>
</feature>
<evidence type="ECO:0000256" key="8">
    <source>
        <dbReference type="ARBA" id="ARBA00023242"/>
    </source>
</evidence>
<feature type="region of interest" description="Disordered" evidence="11">
    <location>
        <begin position="533"/>
        <end position="558"/>
    </location>
</feature>
<feature type="domain" description="C2H2-type" evidence="12">
    <location>
        <begin position="703"/>
        <end position="731"/>
    </location>
</feature>
<feature type="domain" description="C2H2-type" evidence="12">
    <location>
        <begin position="567"/>
        <end position="595"/>
    </location>
</feature>
<dbReference type="PANTHER" id="PTHR24377">
    <property type="entry name" value="IP01015P-RELATED"/>
    <property type="match status" value="1"/>
</dbReference>
<evidence type="ECO:0000256" key="6">
    <source>
        <dbReference type="ARBA" id="ARBA00023015"/>
    </source>
</evidence>
<feature type="compositionally biased region" description="Polar residues" evidence="11">
    <location>
        <begin position="379"/>
        <end position="392"/>
    </location>
</feature>
<feature type="domain" description="C2H2-type" evidence="12">
    <location>
        <begin position="596"/>
        <end position="624"/>
    </location>
</feature>
<feature type="domain" description="C2H2-type" evidence="12">
    <location>
        <begin position="786"/>
        <end position="813"/>
    </location>
</feature>
<dbReference type="Pfam" id="PF07776">
    <property type="entry name" value="zf-AD"/>
    <property type="match status" value="1"/>
</dbReference>
<sequence>MVNSVELMQLCRLCLVKDEVNIPIFDNETDVQQIFLKISTCLPVKVTQDDNLPKKICNDCSYKLDLCYQFWNTSANSEKQLVTWLNEVGLSQETLNEAKLQKTESNSTPGLVLKQETIEPESESSHEVVNNVSTESQEYILQQQQLPYQTPAFPFTDDNFVSGESANAGASKTHTNNKRESTLKRKRQAVATVTQPDSDDDVDEDIDDPTETKVAKTEETSDDDRDDDGLNDEESTEFAGVPSTSTDNEQPGPSGIGKNVVDAPLQESSLRRSSRLSAKKQNGGSGTSTALSCRSCLDIFASLAEYKEHKKFHKTLAAIALKQEDGISDETENIRRATDESSKDSAQSSDESYESESEYEVSENSSASDSDAADESQTNEKTSNKRNVTLSKEQLRSDHTIEVQNTNRDVKINQFNCNYCSWVTKTSAEMVKHLEKSHLNKRCFTCTSCPGNAFTFEELQNHFKNFHRKSSALQMTSTKSINSDSTDSGDCLVVANVTTPSQKEKTVNKSSNQKKIDLQENNTMKRNHFETRNNRSTDLTGSKVTDNTNNVKTNSLEKTNENDNDKAICCFCEMKFKQPVLLKNHLKSTHNKEGPFKCAVCPKEYAGYTSLDVHFAKQHTGKKFKCYQCGKGFDSKEEVILHRNEHHRNYCDICQTYFSIPRSDHNQRVHAGERIKCTICDKTCKGKKILEIHMRRVHPRVLFPCSVCGKEFKSRFTLKLHHNGVHTEMKTTVCQVCGKDVKVNYLHKHLNTHKNNKKCCKICKKPYKSDAGARGCEDKHNNYKRYKCTICDKSYFSYASLTIHRRLHTGEKPYSCSVCSRSFYTAHILYKHSLSH</sequence>
<dbReference type="GeneID" id="108744184"/>
<feature type="binding site" evidence="10">
    <location>
        <position position="14"/>
    </location>
    <ligand>
        <name>Zn(2+)</name>
        <dbReference type="ChEBI" id="CHEBI:29105"/>
    </ligand>
</feature>
<feature type="compositionally biased region" description="Acidic residues" evidence="11">
    <location>
        <begin position="220"/>
        <end position="236"/>
    </location>
</feature>
<organism evidence="14 15">
    <name type="scientific">Agrilus planipennis</name>
    <name type="common">Emerald ash borer</name>
    <name type="synonym">Agrilus marcopoli</name>
    <dbReference type="NCBI Taxonomy" id="224129"/>
    <lineage>
        <taxon>Eukaryota</taxon>
        <taxon>Metazoa</taxon>
        <taxon>Ecdysozoa</taxon>
        <taxon>Arthropoda</taxon>
        <taxon>Hexapoda</taxon>
        <taxon>Insecta</taxon>
        <taxon>Pterygota</taxon>
        <taxon>Neoptera</taxon>
        <taxon>Endopterygota</taxon>
        <taxon>Coleoptera</taxon>
        <taxon>Polyphaga</taxon>
        <taxon>Elateriformia</taxon>
        <taxon>Buprestoidea</taxon>
        <taxon>Buprestidae</taxon>
        <taxon>Agrilinae</taxon>
        <taxon>Agrilus</taxon>
    </lineage>
</organism>
<keyword evidence="14" id="KW-1185">Reference proteome</keyword>
<evidence type="ECO:0000256" key="7">
    <source>
        <dbReference type="ARBA" id="ARBA00023163"/>
    </source>
</evidence>
<evidence type="ECO:0000256" key="4">
    <source>
        <dbReference type="ARBA" id="ARBA00022771"/>
    </source>
</evidence>
<dbReference type="Gene3D" id="3.30.160.60">
    <property type="entry name" value="Classic Zinc Finger"/>
    <property type="match status" value="6"/>
</dbReference>
<keyword evidence="6" id="KW-0805">Transcription regulation</keyword>
<dbReference type="PROSITE" id="PS51915">
    <property type="entry name" value="ZAD"/>
    <property type="match status" value="1"/>
</dbReference>
<evidence type="ECO:0000259" key="13">
    <source>
        <dbReference type="PROSITE" id="PS51915"/>
    </source>
</evidence>
<evidence type="ECO:0000313" key="15">
    <source>
        <dbReference type="RefSeq" id="XP_018335315.1"/>
    </source>
</evidence>
<keyword evidence="5 10" id="KW-0862">Zinc</keyword>
<keyword evidence="3" id="KW-0677">Repeat</keyword>
<gene>
    <name evidence="15" type="primary">LOC108744184</name>
</gene>
<evidence type="ECO:0000259" key="12">
    <source>
        <dbReference type="PROSITE" id="PS50157"/>
    </source>
</evidence>
<feature type="binding site" evidence="10">
    <location>
        <position position="60"/>
    </location>
    <ligand>
        <name>Zn(2+)</name>
        <dbReference type="ChEBI" id="CHEBI:29105"/>
    </ligand>
</feature>
<comment type="subcellular location">
    <subcellularLocation>
        <location evidence="1">Nucleus</location>
    </subcellularLocation>
</comment>
<evidence type="ECO:0000313" key="14">
    <source>
        <dbReference type="Proteomes" id="UP000192223"/>
    </source>
</evidence>
<feature type="compositionally biased region" description="Basic and acidic residues" evidence="11">
    <location>
        <begin position="210"/>
        <end position="219"/>
    </location>
</feature>
<dbReference type="GO" id="GO:0005634">
    <property type="term" value="C:nucleus"/>
    <property type="evidence" value="ECO:0007669"/>
    <property type="project" value="UniProtKB-SubCell"/>
</dbReference>
<dbReference type="AlphaFoldDB" id="A0A1W4XSB4"/>
<dbReference type="InterPro" id="IPR012934">
    <property type="entry name" value="Znf_AD"/>
</dbReference>
<dbReference type="OrthoDB" id="6077919at2759"/>
<dbReference type="SUPFAM" id="SSF57716">
    <property type="entry name" value="Glucocorticoid receptor-like (DNA-binding domain)"/>
    <property type="match status" value="1"/>
</dbReference>
<keyword evidence="7" id="KW-0804">Transcription</keyword>
<evidence type="ECO:0000256" key="2">
    <source>
        <dbReference type="ARBA" id="ARBA00022723"/>
    </source>
</evidence>
<dbReference type="PROSITE" id="PS00028">
    <property type="entry name" value="ZINC_FINGER_C2H2_1"/>
    <property type="match status" value="6"/>
</dbReference>
<feature type="compositionally biased region" description="Polar residues" evidence="11">
    <location>
        <begin position="279"/>
        <end position="289"/>
    </location>
</feature>
<feature type="compositionally biased region" description="Acidic residues" evidence="11">
    <location>
        <begin position="197"/>
        <end position="209"/>
    </location>
</feature>
<dbReference type="InterPro" id="IPR050826">
    <property type="entry name" value="Krueppel_C2H2_ZnFinger"/>
</dbReference>
<dbReference type="SMART" id="SM00355">
    <property type="entry name" value="ZnF_C2H2"/>
    <property type="match status" value="11"/>
</dbReference>
<dbReference type="RefSeq" id="XP_018335315.1">
    <property type="nucleotide sequence ID" value="XM_018479813.2"/>
</dbReference>
<proteinExistence type="predicted"/>
<feature type="domain" description="C2H2-type" evidence="12">
    <location>
        <begin position="624"/>
        <end position="646"/>
    </location>
</feature>
<protein>
    <submittedName>
        <fullName evidence="15">PR domain zinc finger protein 5 isoform X4</fullName>
    </submittedName>
</protein>